<organism evidence="1 2">
    <name type="scientific">Lentinus brumalis</name>
    <dbReference type="NCBI Taxonomy" id="2498619"/>
    <lineage>
        <taxon>Eukaryota</taxon>
        <taxon>Fungi</taxon>
        <taxon>Dikarya</taxon>
        <taxon>Basidiomycota</taxon>
        <taxon>Agaricomycotina</taxon>
        <taxon>Agaricomycetes</taxon>
        <taxon>Polyporales</taxon>
        <taxon>Polyporaceae</taxon>
        <taxon>Lentinus</taxon>
    </lineage>
</organism>
<evidence type="ECO:0000313" key="2">
    <source>
        <dbReference type="Proteomes" id="UP000256964"/>
    </source>
</evidence>
<dbReference type="OrthoDB" id="2565179at2759"/>
<name>A0A371DY01_9APHY</name>
<dbReference type="EMBL" id="KZ857379">
    <property type="protein sequence ID" value="RDX57384.1"/>
    <property type="molecule type" value="Genomic_DNA"/>
</dbReference>
<sequence length="911" mass="102386">MGKLRDLLSSQPNPRPMTVREIRHRYQFWKTHHVLHKMTSLELSSLIRLLGTLSISEYGHPQTSLYTHPRASQMPESTFVPHWTFLKQVGKDKRWLRHPLLPSDHYWLLRAYLALFWEQVQTDSSSAEQMLTIAGKHYLALCTTTSYPDGHTLYFDALAASPSSGPMQAFVTSLLKALRERRHREDGVVDAFFHLVLRCDHQIPGFLKEELLGVVSGRVASANNTRVASDGGDTEASGTGALIAALESTLFPLGRTSGDGPISQWSVSLANKLFPPTLAVKGHPDVRWNCIMLLALARTRSTDGGGQVVPTIVDPVQHAAVVEWRTVCVLAAIENLFRSDESYGAPFADDVVQGFSHVIRRLWREWASVSPSVGPPSSLPVARIICASFLRLGGQLKDKTLVEVCRDFCVVEGLWSVRATQPGTEVGLQLMAAEQLYASLVCGTFFERALVDLMVYTNHMRILRGAVDTAIVRFSRVDPEHAQEVVAWANSRAILPTDTVVADVGVALAKRGISGFLDRYLDDTRLAPGLRAKVASAHLRMYMRYGRRFVNPTETMEKMETFFVLAAQLERPNSFLVTLRSVLFVLIRHQHAPKVVKMVEDLSTQHPTWFSDLFYTRLLRTLLDHRQFRLAQRTLSLCLSKHSKNAERWTSLVLFRLYRARAKTLVTKLLRQPRASRAALLALERTRTRKSVPMKAAHRTPSNVWTEDPHAWRKTVNSLVRKGGFRHAKQFFNAVHARASPGTRTSIGNVILHGYLLRRTSSNRRRLQMVVDTYRQFKEQYAFAPDHVTVNILLKAQLRSGQDVNAHMARQLFDVLVRRGYPTGAGLSTAGGGKVDPPPFGMDASPVETVIVGQLEVPKVDAPLLYKRHVEPLYKMFVKAFYQRGDVVAARKVLGITKTLQAQEWRSNGRS</sequence>
<dbReference type="InterPro" id="IPR011990">
    <property type="entry name" value="TPR-like_helical_dom_sf"/>
</dbReference>
<dbReference type="Gene3D" id="1.25.40.10">
    <property type="entry name" value="Tetratricopeptide repeat domain"/>
    <property type="match status" value="1"/>
</dbReference>
<protein>
    <submittedName>
        <fullName evidence="1">Uncharacterized protein</fullName>
    </submittedName>
</protein>
<proteinExistence type="predicted"/>
<accession>A0A371DY01</accession>
<keyword evidence="2" id="KW-1185">Reference proteome</keyword>
<gene>
    <name evidence="1" type="ORF">OH76DRAFT_1335534</name>
</gene>
<evidence type="ECO:0000313" key="1">
    <source>
        <dbReference type="EMBL" id="RDX57384.1"/>
    </source>
</evidence>
<dbReference type="STRING" id="139420.A0A371DY01"/>
<reference evidence="1 2" key="1">
    <citation type="journal article" date="2018" name="Biotechnol. Biofuels">
        <title>Integrative visual omics of the white-rot fungus Polyporus brumalis exposes the biotechnological potential of its oxidative enzymes for delignifying raw plant biomass.</title>
        <authorList>
            <person name="Miyauchi S."/>
            <person name="Rancon A."/>
            <person name="Drula E."/>
            <person name="Hage H."/>
            <person name="Chaduli D."/>
            <person name="Favel A."/>
            <person name="Grisel S."/>
            <person name="Henrissat B."/>
            <person name="Herpoel-Gimbert I."/>
            <person name="Ruiz-Duenas F.J."/>
            <person name="Chevret D."/>
            <person name="Hainaut M."/>
            <person name="Lin J."/>
            <person name="Wang M."/>
            <person name="Pangilinan J."/>
            <person name="Lipzen A."/>
            <person name="Lesage-Meessen L."/>
            <person name="Navarro D."/>
            <person name="Riley R."/>
            <person name="Grigoriev I.V."/>
            <person name="Zhou S."/>
            <person name="Raouche S."/>
            <person name="Rosso M.N."/>
        </authorList>
    </citation>
    <scope>NUCLEOTIDE SEQUENCE [LARGE SCALE GENOMIC DNA]</scope>
    <source>
        <strain evidence="1 2">BRFM 1820</strain>
    </source>
</reference>
<dbReference type="Proteomes" id="UP000256964">
    <property type="component" value="Unassembled WGS sequence"/>
</dbReference>
<dbReference type="AlphaFoldDB" id="A0A371DY01"/>